<evidence type="ECO:0000256" key="1">
    <source>
        <dbReference type="ARBA" id="ARBA00007754"/>
    </source>
</evidence>
<evidence type="ECO:0000256" key="2">
    <source>
        <dbReference type="ARBA" id="ARBA00022801"/>
    </source>
</evidence>
<dbReference type="InterPro" id="IPR000805">
    <property type="entry name" value="Glyco_hydro_26"/>
</dbReference>
<dbReference type="Gene3D" id="2.60.120.260">
    <property type="entry name" value="Galactose-binding domain-like"/>
    <property type="match status" value="1"/>
</dbReference>
<dbReference type="EMBL" id="DVLL01000015">
    <property type="protein sequence ID" value="HIT58831.1"/>
    <property type="molecule type" value="Genomic_DNA"/>
</dbReference>
<dbReference type="Gene3D" id="3.20.20.80">
    <property type="entry name" value="Glycosidases"/>
    <property type="match status" value="1"/>
</dbReference>
<dbReference type="PANTHER" id="PTHR40079:SF4">
    <property type="entry name" value="GH26 DOMAIN-CONTAINING PROTEIN-RELATED"/>
    <property type="match status" value="1"/>
</dbReference>
<proteinExistence type="inferred from homology"/>
<protein>
    <recommendedName>
        <fullName evidence="6">GH26 domain-containing protein</fullName>
    </recommendedName>
</protein>
<comment type="caution">
    <text evidence="4">Lacks conserved residue(s) required for the propagation of feature annotation.</text>
</comment>
<accession>A0A9D1GSV6</accession>
<dbReference type="PROSITE" id="PS51257">
    <property type="entry name" value="PROKAR_LIPOPROTEIN"/>
    <property type="match status" value="1"/>
</dbReference>
<feature type="domain" description="GH26" evidence="6">
    <location>
        <begin position="229"/>
        <end position="536"/>
    </location>
</feature>
<keyword evidence="3" id="KW-0326">Glycosidase</keyword>
<comment type="caution">
    <text evidence="7">The sequence shown here is derived from an EMBL/GenBank/DDBJ whole genome shotgun (WGS) entry which is preliminary data.</text>
</comment>
<dbReference type="Pfam" id="PF02156">
    <property type="entry name" value="Glyco_hydro_26"/>
    <property type="match status" value="1"/>
</dbReference>
<dbReference type="GO" id="GO:0016985">
    <property type="term" value="F:mannan endo-1,4-beta-mannosidase activity"/>
    <property type="evidence" value="ECO:0007669"/>
    <property type="project" value="InterPro"/>
</dbReference>
<name>A0A9D1GSV6_9FIRM</name>
<dbReference type="PROSITE" id="PS51764">
    <property type="entry name" value="GH26"/>
    <property type="match status" value="1"/>
</dbReference>
<keyword evidence="5" id="KW-0732">Signal</keyword>
<dbReference type="InterPro" id="IPR017853">
    <property type="entry name" value="GH"/>
</dbReference>
<dbReference type="Proteomes" id="UP000824136">
    <property type="component" value="Unassembled WGS sequence"/>
</dbReference>
<keyword evidence="2" id="KW-0378">Hydrolase</keyword>
<reference evidence="7" key="2">
    <citation type="journal article" date="2021" name="PeerJ">
        <title>Extensive microbial diversity within the chicken gut microbiome revealed by metagenomics and culture.</title>
        <authorList>
            <person name="Gilroy R."/>
            <person name="Ravi A."/>
            <person name="Getino M."/>
            <person name="Pursley I."/>
            <person name="Horton D.L."/>
            <person name="Alikhan N.F."/>
            <person name="Baker D."/>
            <person name="Gharbi K."/>
            <person name="Hall N."/>
            <person name="Watson M."/>
            <person name="Adriaenssens E.M."/>
            <person name="Foster-Nyarko E."/>
            <person name="Jarju S."/>
            <person name="Secka A."/>
            <person name="Antonio M."/>
            <person name="Oren A."/>
            <person name="Chaudhuri R.R."/>
            <person name="La Ragione R."/>
            <person name="Hildebrand F."/>
            <person name="Pallen M.J."/>
        </authorList>
    </citation>
    <scope>NUCLEOTIDE SEQUENCE</scope>
    <source>
        <strain evidence="7">CHK33-4379</strain>
    </source>
</reference>
<organism evidence="7 8">
    <name type="scientific">Candidatus Faeciplasma pullistercoris</name>
    <dbReference type="NCBI Taxonomy" id="2840800"/>
    <lineage>
        <taxon>Bacteria</taxon>
        <taxon>Bacillati</taxon>
        <taxon>Bacillota</taxon>
        <taxon>Clostridia</taxon>
        <taxon>Eubacteriales</taxon>
        <taxon>Oscillospiraceae</taxon>
        <taxon>Oscillospiraceae incertae sedis</taxon>
        <taxon>Candidatus Faeciplasma</taxon>
    </lineage>
</organism>
<evidence type="ECO:0000256" key="5">
    <source>
        <dbReference type="SAM" id="SignalP"/>
    </source>
</evidence>
<dbReference type="SUPFAM" id="SSF51445">
    <property type="entry name" value="(Trans)glycosidases"/>
    <property type="match status" value="1"/>
</dbReference>
<dbReference type="AlphaFoldDB" id="A0A9D1GSV6"/>
<feature type="signal peptide" evidence="5">
    <location>
        <begin position="1"/>
        <end position="21"/>
    </location>
</feature>
<evidence type="ECO:0000313" key="8">
    <source>
        <dbReference type="Proteomes" id="UP000824136"/>
    </source>
</evidence>
<reference evidence="7" key="1">
    <citation type="submission" date="2020-10" db="EMBL/GenBank/DDBJ databases">
        <authorList>
            <person name="Gilroy R."/>
        </authorList>
    </citation>
    <scope>NUCLEOTIDE SEQUENCE</scope>
    <source>
        <strain evidence="7">CHK33-4379</strain>
    </source>
</reference>
<dbReference type="GO" id="GO:0006080">
    <property type="term" value="P:substituted mannan metabolic process"/>
    <property type="evidence" value="ECO:0007669"/>
    <property type="project" value="InterPro"/>
</dbReference>
<dbReference type="PRINTS" id="PR00739">
    <property type="entry name" value="GLHYDRLASE26"/>
</dbReference>
<evidence type="ECO:0000256" key="4">
    <source>
        <dbReference type="PROSITE-ProRule" id="PRU01100"/>
    </source>
</evidence>
<dbReference type="InterPro" id="IPR022790">
    <property type="entry name" value="GH26_dom"/>
</dbReference>
<comment type="similarity">
    <text evidence="1 4">Belongs to the glycosyl hydrolase 26 family.</text>
</comment>
<gene>
    <name evidence="7" type="ORF">IAC39_03850</name>
</gene>
<dbReference type="PANTHER" id="PTHR40079">
    <property type="entry name" value="MANNAN ENDO-1,4-BETA-MANNOSIDASE E-RELATED"/>
    <property type="match status" value="1"/>
</dbReference>
<feature type="chain" id="PRO_5038822183" description="GH26 domain-containing protein" evidence="5">
    <location>
        <begin position="22"/>
        <end position="544"/>
    </location>
</feature>
<evidence type="ECO:0000259" key="6">
    <source>
        <dbReference type="PROSITE" id="PS51764"/>
    </source>
</evidence>
<evidence type="ECO:0000256" key="3">
    <source>
        <dbReference type="ARBA" id="ARBA00023295"/>
    </source>
</evidence>
<evidence type="ECO:0000313" key="7">
    <source>
        <dbReference type="EMBL" id="HIT58831.1"/>
    </source>
</evidence>
<sequence length="544" mass="60148">MKRAACIILSALMLCSCTAFESDINEQGTGQDTVVIHTDSAPATTTAEAMTTTDTDQPEITEPVVITLPSYPETEIGEVVYEQEDCYKLYEAENGSLSGYAAAASSREGFSGDGYVSGLSLPDSSLRIELEIDSPQHYSVTVCAASDTPVSCELFVDGLARGMLEISGSGEFEAIKFDNIYLTPGEAIVSFEGLTGECDMDFVLLENSDEVYQLEYSITGELCTPQPSESASRLYRYLCEIYGSSVLSGQQCSVGTNLELDAVANVTGKYPAIRFGELMGYASGVDTGDIELSIEYYQNGGIVGYVWNWMQNSSCYLEKSGFDLSLAMTEENVSGIDSDEIESMLESGEITSECAALLTGIDRIAQQLSRLDDLGISVLFRPLPQAGNTDFWWNCDKESYQWLYELIFERLTDYHGLGNLIWVWSAYDPEWYVGDGYCDIISLDVYDFSHKPWDNQSRVNQFIRLEDISKEKPLAISECNVLPAPANILRDNAYWLYASVWSGNYACNNSGNISTEYISTQEWIVFYNCSAVITREKLTESSSN</sequence>